<dbReference type="InterPro" id="IPR036400">
    <property type="entry name" value="Cyt_B5-like_heme/steroid_sf"/>
</dbReference>
<evidence type="ECO:0000313" key="2">
    <source>
        <dbReference type="EMBL" id="KAL3663844.1"/>
    </source>
</evidence>
<dbReference type="Pfam" id="PF00023">
    <property type="entry name" value="Ank"/>
    <property type="match status" value="1"/>
</dbReference>
<protein>
    <submittedName>
        <fullName evidence="2">Uncharacterized protein</fullName>
    </submittedName>
</protein>
<dbReference type="SMART" id="SM00248">
    <property type="entry name" value="ANK"/>
    <property type="match status" value="1"/>
</dbReference>
<dbReference type="Proteomes" id="UP001632037">
    <property type="component" value="Unassembled WGS sequence"/>
</dbReference>
<gene>
    <name evidence="2" type="ORF">V7S43_011257</name>
</gene>
<keyword evidence="3" id="KW-1185">Reference proteome</keyword>
<dbReference type="Gene3D" id="1.25.40.20">
    <property type="entry name" value="Ankyrin repeat-containing domain"/>
    <property type="match status" value="1"/>
</dbReference>
<feature type="repeat" description="ANK" evidence="1">
    <location>
        <begin position="333"/>
        <end position="365"/>
    </location>
</feature>
<dbReference type="PROSITE" id="PS50297">
    <property type="entry name" value="ANK_REP_REGION"/>
    <property type="match status" value="1"/>
</dbReference>
<dbReference type="InterPro" id="IPR002110">
    <property type="entry name" value="Ankyrin_rpt"/>
</dbReference>
<accession>A0ABD3FFR1</accession>
<dbReference type="AlphaFoldDB" id="A0ABD3FFR1"/>
<dbReference type="Gene3D" id="3.10.120.10">
    <property type="entry name" value="Cytochrome b5-like heme/steroid binding domain"/>
    <property type="match status" value="2"/>
</dbReference>
<dbReference type="InterPro" id="IPR036770">
    <property type="entry name" value="Ankyrin_rpt-contain_sf"/>
</dbReference>
<keyword evidence="1" id="KW-0040">ANK repeat</keyword>
<proteinExistence type="predicted"/>
<dbReference type="SUPFAM" id="SSF48403">
    <property type="entry name" value="Ankyrin repeat"/>
    <property type="match status" value="1"/>
</dbReference>
<evidence type="ECO:0000313" key="3">
    <source>
        <dbReference type="Proteomes" id="UP001632037"/>
    </source>
</evidence>
<evidence type="ECO:0000256" key="1">
    <source>
        <dbReference type="PROSITE-ProRule" id="PRU00023"/>
    </source>
</evidence>
<sequence>MTTISERLLLSLALGAAFAVCSYYCSQLVRRRRPKSIAALRLAAAPRVRLSELQKTGDWVALCGTAFDVAGDPFFDARQAGIYSSWVGHDITYLLLQLGLTPDAADDTDAVVSYLDREWPLEALQGDEEEVQRRYELVQEWFVRLHSRYEVVAQLADRYVGVKWDALREKLLPLDSGANSVGKCPLGFGKKTVSRVVSRTVEDMEKVQTITFQGRRYDVTDSSLFQPNGQFAHFVGHDVTYAFAVQSTQVEDLDVTPDRAYTFEEQLLLERYRNFFAQELVLVEVVEENKSDKTEAVDVHQMMQESDKMTQEDLAKALTYATADQVNAVCARTTMTPLHKAVEQDRLDLVKVLLQAGADVEARAVLYDNETPLEMARRFHFDDIAVHLVSAGN</sequence>
<comment type="caution">
    <text evidence="2">The sequence shown here is derived from an EMBL/GenBank/DDBJ whole genome shotgun (WGS) entry which is preliminary data.</text>
</comment>
<reference evidence="2 3" key="1">
    <citation type="submission" date="2024-09" db="EMBL/GenBank/DDBJ databases">
        <title>Genome sequencing and assembly of Phytophthora oleae, isolate VK10A, causative agent of rot of olive drupes.</title>
        <authorList>
            <person name="Conti Taguali S."/>
            <person name="Riolo M."/>
            <person name="La Spada F."/>
            <person name="Cacciola S.O."/>
            <person name="Dionisio G."/>
        </authorList>
    </citation>
    <scope>NUCLEOTIDE SEQUENCE [LARGE SCALE GENOMIC DNA]</scope>
    <source>
        <strain evidence="2 3">VK10A</strain>
    </source>
</reference>
<name>A0ABD3FFR1_9STRA</name>
<dbReference type="EMBL" id="JBIMZQ010000026">
    <property type="protein sequence ID" value="KAL3663844.1"/>
    <property type="molecule type" value="Genomic_DNA"/>
</dbReference>
<organism evidence="2 3">
    <name type="scientific">Phytophthora oleae</name>
    <dbReference type="NCBI Taxonomy" id="2107226"/>
    <lineage>
        <taxon>Eukaryota</taxon>
        <taxon>Sar</taxon>
        <taxon>Stramenopiles</taxon>
        <taxon>Oomycota</taxon>
        <taxon>Peronosporomycetes</taxon>
        <taxon>Peronosporales</taxon>
        <taxon>Peronosporaceae</taxon>
        <taxon>Phytophthora</taxon>
    </lineage>
</organism>
<dbReference type="PROSITE" id="PS50088">
    <property type="entry name" value="ANK_REPEAT"/>
    <property type="match status" value="1"/>
</dbReference>